<evidence type="ECO:0000313" key="4">
    <source>
        <dbReference type="Proteomes" id="UP000286997"/>
    </source>
</evidence>
<keyword evidence="4" id="KW-1185">Reference proteome</keyword>
<dbReference type="InterPro" id="IPR013096">
    <property type="entry name" value="Cupin_2"/>
</dbReference>
<comment type="caution">
    <text evidence="3">The sequence shown here is derived from an EMBL/GenBank/DDBJ whole genome shotgun (WGS) entry which is preliminary data.</text>
</comment>
<dbReference type="GO" id="GO:0005829">
    <property type="term" value="C:cytosol"/>
    <property type="evidence" value="ECO:0007669"/>
    <property type="project" value="TreeGrafter"/>
</dbReference>
<dbReference type="GO" id="GO:0003677">
    <property type="term" value="F:DNA binding"/>
    <property type="evidence" value="ECO:0007669"/>
    <property type="project" value="UniProtKB-KW"/>
</dbReference>
<accession>A0A437NPX0</accession>
<name>A0A437NPX0_9HYPH</name>
<dbReference type="SUPFAM" id="SSF47413">
    <property type="entry name" value="lambda repressor-like DNA-binding domains"/>
    <property type="match status" value="1"/>
</dbReference>
<dbReference type="Pfam" id="PF07883">
    <property type="entry name" value="Cupin_2"/>
    <property type="match status" value="1"/>
</dbReference>
<dbReference type="SMART" id="SM00530">
    <property type="entry name" value="HTH_XRE"/>
    <property type="match status" value="1"/>
</dbReference>
<dbReference type="InterPro" id="IPR050807">
    <property type="entry name" value="TransReg_Diox_bact_type"/>
</dbReference>
<reference evidence="3 4" key="1">
    <citation type="submission" date="2019-01" db="EMBL/GenBank/DDBJ databases">
        <authorList>
            <person name="Chen W.-M."/>
        </authorList>
    </citation>
    <scope>NUCLEOTIDE SEQUENCE [LARGE SCALE GENOMIC DNA]</scope>
    <source>
        <strain evidence="3 4">TER-1</strain>
    </source>
</reference>
<evidence type="ECO:0000259" key="2">
    <source>
        <dbReference type="PROSITE" id="PS50943"/>
    </source>
</evidence>
<dbReference type="InterPro" id="IPR014710">
    <property type="entry name" value="RmlC-like_jellyroll"/>
</dbReference>
<dbReference type="AlphaFoldDB" id="A0A437NPX0"/>
<dbReference type="GO" id="GO:0003700">
    <property type="term" value="F:DNA-binding transcription factor activity"/>
    <property type="evidence" value="ECO:0007669"/>
    <property type="project" value="TreeGrafter"/>
</dbReference>
<organism evidence="3 4">
    <name type="scientific">Methylobacterium oryzihabitans</name>
    <dbReference type="NCBI Taxonomy" id="2499852"/>
    <lineage>
        <taxon>Bacteria</taxon>
        <taxon>Pseudomonadati</taxon>
        <taxon>Pseudomonadota</taxon>
        <taxon>Alphaproteobacteria</taxon>
        <taxon>Hyphomicrobiales</taxon>
        <taxon>Methylobacteriaceae</taxon>
        <taxon>Methylobacterium</taxon>
    </lineage>
</organism>
<dbReference type="InterPro" id="IPR011051">
    <property type="entry name" value="RmlC_Cupin_sf"/>
</dbReference>
<dbReference type="CDD" id="cd02209">
    <property type="entry name" value="cupin_XRE_C"/>
    <property type="match status" value="1"/>
</dbReference>
<protein>
    <submittedName>
        <fullName evidence="3">XRE family transcriptional regulator</fullName>
    </submittedName>
</protein>
<dbReference type="EMBL" id="SACP01000062">
    <property type="protein sequence ID" value="RVU11976.1"/>
    <property type="molecule type" value="Genomic_DNA"/>
</dbReference>
<dbReference type="CDD" id="cd00093">
    <property type="entry name" value="HTH_XRE"/>
    <property type="match status" value="1"/>
</dbReference>
<gene>
    <name evidence="3" type="ORF">EOE48_28200</name>
</gene>
<evidence type="ECO:0000256" key="1">
    <source>
        <dbReference type="ARBA" id="ARBA00023125"/>
    </source>
</evidence>
<dbReference type="SUPFAM" id="SSF51182">
    <property type="entry name" value="RmlC-like cupins"/>
    <property type="match status" value="1"/>
</dbReference>
<keyword evidence="1" id="KW-0238">DNA-binding</keyword>
<dbReference type="PANTHER" id="PTHR46797:SF20">
    <property type="entry name" value="BLR4304 PROTEIN"/>
    <property type="match status" value="1"/>
</dbReference>
<dbReference type="OrthoDB" id="9805356at2"/>
<proteinExistence type="predicted"/>
<dbReference type="PANTHER" id="PTHR46797">
    <property type="entry name" value="HTH-TYPE TRANSCRIPTIONAL REGULATOR"/>
    <property type="match status" value="1"/>
</dbReference>
<dbReference type="InterPro" id="IPR001387">
    <property type="entry name" value="Cro/C1-type_HTH"/>
</dbReference>
<dbReference type="Gene3D" id="1.10.260.40">
    <property type="entry name" value="lambda repressor-like DNA-binding domains"/>
    <property type="match status" value="1"/>
</dbReference>
<dbReference type="PROSITE" id="PS50943">
    <property type="entry name" value="HTH_CROC1"/>
    <property type="match status" value="1"/>
</dbReference>
<evidence type="ECO:0000313" key="3">
    <source>
        <dbReference type="EMBL" id="RVU11976.1"/>
    </source>
</evidence>
<feature type="domain" description="HTH cro/C1-type" evidence="2">
    <location>
        <begin position="68"/>
        <end position="122"/>
    </location>
</feature>
<dbReference type="Pfam" id="PF13560">
    <property type="entry name" value="HTH_31"/>
    <property type="match status" value="1"/>
</dbReference>
<dbReference type="Proteomes" id="UP000286997">
    <property type="component" value="Unassembled WGS sequence"/>
</dbReference>
<sequence length="248" mass="27975">MCSCEEVTPRRAAQCRPFEAGRLPLTRKTVPRAETGEAVATVPTALPARFTMPAAEPEEGTNELGSRLRRMRLDRGWTLEDVSRRTGVARSTLSKIENGQMSPTYDVLQRITRGTGLDIVELFDTRRQTMPFGRRSVTRRDEGKIHRSPAYRYEVLATDLSQKEILPFKARVTARGLDDFEGWVRHQGEEFLCVLSGRVQVYTEFYEPVVLDQGDSIYFDSKMGHAVISVSEDDAEVVWVCTGITALK</sequence>
<dbReference type="Gene3D" id="2.60.120.10">
    <property type="entry name" value="Jelly Rolls"/>
    <property type="match status" value="1"/>
</dbReference>
<dbReference type="InterPro" id="IPR010982">
    <property type="entry name" value="Lambda_DNA-bd_dom_sf"/>
</dbReference>